<evidence type="ECO:0000313" key="3">
    <source>
        <dbReference type="Proteomes" id="UP001320898"/>
    </source>
</evidence>
<dbReference type="SUPFAM" id="SSF53335">
    <property type="entry name" value="S-adenosyl-L-methionine-dependent methyltransferases"/>
    <property type="match status" value="1"/>
</dbReference>
<protein>
    <submittedName>
        <fullName evidence="2">Class I SAM-dependent methyltransferase</fullName>
    </submittedName>
</protein>
<dbReference type="EMBL" id="JALIDZ010000003">
    <property type="protein sequence ID" value="MCT8971451.1"/>
    <property type="molecule type" value="Genomic_DNA"/>
</dbReference>
<proteinExistence type="predicted"/>
<keyword evidence="2" id="KW-0808">Transferase</keyword>
<dbReference type="Pfam" id="PF08241">
    <property type="entry name" value="Methyltransf_11"/>
    <property type="match status" value="1"/>
</dbReference>
<dbReference type="InterPro" id="IPR013216">
    <property type="entry name" value="Methyltransf_11"/>
</dbReference>
<gene>
    <name evidence="2" type="ORF">MUB46_06245</name>
</gene>
<keyword evidence="3" id="KW-1185">Reference proteome</keyword>
<dbReference type="PANTHER" id="PTHR43591">
    <property type="entry name" value="METHYLTRANSFERASE"/>
    <property type="match status" value="1"/>
</dbReference>
<dbReference type="Gene3D" id="3.40.50.150">
    <property type="entry name" value="Vaccinia Virus protein VP39"/>
    <property type="match status" value="1"/>
</dbReference>
<evidence type="ECO:0000259" key="1">
    <source>
        <dbReference type="Pfam" id="PF08241"/>
    </source>
</evidence>
<reference evidence="2 3" key="1">
    <citation type="submission" date="2022-04" db="EMBL/GenBank/DDBJ databases">
        <authorList>
            <person name="Ye Y.-Q."/>
            <person name="Du Z.-J."/>
        </authorList>
    </citation>
    <scope>NUCLEOTIDE SEQUENCE [LARGE SCALE GENOMIC DNA]</scope>
    <source>
        <strain evidence="2 3">A6E488</strain>
    </source>
</reference>
<dbReference type="CDD" id="cd02440">
    <property type="entry name" value="AdoMet_MTases"/>
    <property type="match status" value="1"/>
</dbReference>
<organism evidence="2 3">
    <name type="scientific">Microbaculum marinisediminis</name>
    <dbReference type="NCBI Taxonomy" id="2931392"/>
    <lineage>
        <taxon>Bacteria</taxon>
        <taxon>Pseudomonadati</taxon>
        <taxon>Pseudomonadota</taxon>
        <taxon>Alphaproteobacteria</taxon>
        <taxon>Hyphomicrobiales</taxon>
        <taxon>Tepidamorphaceae</taxon>
        <taxon>Microbaculum</taxon>
    </lineage>
</organism>
<dbReference type="RefSeq" id="WP_261615032.1">
    <property type="nucleotide sequence ID" value="NZ_JALIDZ010000003.1"/>
</dbReference>
<dbReference type="PANTHER" id="PTHR43591:SF24">
    <property type="entry name" value="2-METHOXY-6-POLYPRENYL-1,4-BENZOQUINOL METHYLASE, MITOCHONDRIAL"/>
    <property type="match status" value="1"/>
</dbReference>
<evidence type="ECO:0000313" key="2">
    <source>
        <dbReference type="EMBL" id="MCT8971451.1"/>
    </source>
</evidence>
<accession>A0AAW5QTM9</accession>
<dbReference type="Proteomes" id="UP001320898">
    <property type="component" value="Unassembled WGS sequence"/>
</dbReference>
<sequence>MNNLYDTIGLNYADLRRPDPRIARQVETALGDAETVLNVGAGTGSYEPSDRQITAVEPSARMIGQRPASDATVIQASAENLPFGDKSFDAAMAVLTIHHWSDKERGVAEMRRVTRGKIVFLTYDPSFRGFWLAEYFPALVSLDEGQMPTMADFARWLGPISVSSVPVPHDCTDGFLAGYWRRPAAYLDERVRTAMSCFWAMGDVSEGLAKLANDLESGEWERRHGHFAGLESLDCGYRLLESR</sequence>
<name>A0AAW5QTM9_9HYPH</name>
<comment type="caution">
    <text evidence="2">The sequence shown here is derived from an EMBL/GenBank/DDBJ whole genome shotgun (WGS) entry which is preliminary data.</text>
</comment>
<dbReference type="AlphaFoldDB" id="A0AAW5QTM9"/>
<keyword evidence="2" id="KW-0489">Methyltransferase</keyword>
<dbReference type="GO" id="GO:0032259">
    <property type="term" value="P:methylation"/>
    <property type="evidence" value="ECO:0007669"/>
    <property type="project" value="UniProtKB-KW"/>
</dbReference>
<dbReference type="GO" id="GO:0008757">
    <property type="term" value="F:S-adenosylmethionine-dependent methyltransferase activity"/>
    <property type="evidence" value="ECO:0007669"/>
    <property type="project" value="InterPro"/>
</dbReference>
<dbReference type="InterPro" id="IPR029063">
    <property type="entry name" value="SAM-dependent_MTases_sf"/>
</dbReference>
<feature type="domain" description="Methyltransferase type 11" evidence="1">
    <location>
        <begin position="37"/>
        <end position="115"/>
    </location>
</feature>